<evidence type="ECO:0000313" key="3">
    <source>
        <dbReference type="EnsemblPlants" id="KEH18222"/>
    </source>
</evidence>
<dbReference type="HOGENOM" id="CLU_2779738_0_0_1"/>
<evidence type="ECO:0000256" key="1">
    <source>
        <dbReference type="SAM" id="MobiDB-lite"/>
    </source>
</evidence>
<accession>A0A072TLC0</accession>
<keyword evidence="4" id="KW-1185">Reference proteome</keyword>
<feature type="region of interest" description="Disordered" evidence="1">
    <location>
        <begin position="1"/>
        <end position="69"/>
    </location>
</feature>
<sequence>MSCNFNDPGHEHQYVNTMMQKQSPQSSPSSNGAQHQIASMKTFHKHLRINAKNDDSEPKSTILQNLLVA</sequence>
<reference evidence="3" key="3">
    <citation type="submission" date="2015-04" db="UniProtKB">
        <authorList>
            <consortium name="EnsemblPlants"/>
        </authorList>
    </citation>
    <scope>IDENTIFICATION</scope>
    <source>
        <strain evidence="3">cv. Jemalong A17</strain>
    </source>
</reference>
<proteinExistence type="predicted"/>
<dbReference type="Proteomes" id="UP000002051">
    <property type="component" value="Chromosome 8"/>
</dbReference>
<organism evidence="2 4">
    <name type="scientific">Medicago truncatula</name>
    <name type="common">Barrel medic</name>
    <name type="synonym">Medicago tribuloides</name>
    <dbReference type="NCBI Taxonomy" id="3880"/>
    <lineage>
        <taxon>Eukaryota</taxon>
        <taxon>Viridiplantae</taxon>
        <taxon>Streptophyta</taxon>
        <taxon>Embryophyta</taxon>
        <taxon>Tracheophyta</taxon>
        <taxon>Spermatophyta</taxon>
        <taxon>Magnoliopsida</taxon>
        <taxon>eudicotyledons</taxon>
        <taxon>Gunneridae</taxon>
        <taxon>Pentapetalae</taxon>
        <taxon>rosids</taxon>
        <taxon>fabids</taxon>
        <taxon>Fabales</taxon>
        <taxon>Fabaceae</taxon>
        <taxon>Papilionoideae</taxon>
        <taxon>50 kb inversion clade</taxon>
        <taxon>NPAAA clade</taxon>
        <taxon>Hologalegina</taxon>
        <taxon>IRL clade</taxon>
        <taxon>Trifolieae</taxon>
        <taxon>Medicago</taxon>
    </lineage>
</organism>
<protein>
    <submittedName>
        <fullName evidence="2 3">Uncharacterized protein</fullName>
    </submittedName>
</protein>
<evidence type="ECO:0000313" key="4">
    <source>
        <dbReference type="Proteomes" id="UP000002051"/>
    </source>
</evidence>
<evidence type="ECO:0000313" key="2">
    <source>
        <dbReference type="EMBL" id="KEH18222.1"/>
    </source>
</evidence>
<feature type="compositionally biased region" description="Polar residues" evidence="1">
    <location>
        <begin position="59"/>
        <end position="69"/>
    </location>
</feature>
<reference evidence="2 4" key="1">
    <citation type="journal article" date="2011" name="Nature">
        <title>The Medicago genome provides insight into the evolution of rhizobial symbioses.</title>
        <authorList>
            <person name="Young N.D."/>
            <person name="Debelle F."/>
            <person name="Oldroyd G.E."/>
            <person name="Geurts R."/>
            <person name="Cannon S.B."/>
            <person name="Udvardi M.K."/>
            <person name="Benedito V.A."/>
            <person name="Mayer K.F."/>
            <person name="Gouzy J."/>
            <person name="Schoof H."/>
            <person name="Van de Peer Y."/>
            <person name="Proost S."/>
            <person name="Cook D.R."/>
            <person name="Meyers B.C."/>
            <person name="Spannagl M."/>
            <person name="Cheung F."/>
            <person name="De Mita S."/>
            <person name="Krishnakumar V."/>
            <person name="Gundlach H."/>
            <person name="Zhou S."/>
            <person name="Mudge J."/>
            <person name="Bharti A.K."/>
            <person name="Murray J.D."/>
            <person name="Naoumkina M.A."/>
            <person name="Rosen B."/>
            <person name="Silverstein K.A."/>
            <person name="Tang H."/>
            <person name="Rombauts S."/>
            <person name="Zhao P.X."/>
            <person name="Zhou P."/>
            <person name="Barbe V."/>
            <person name="Bardou P."/>
            <person name="Bechner M."/>
            <person name="Bellec A."/>
            <person name="Berger A."/>
            <person name="Berges H."/>
            <person name="Bidwell S."/>
            <person name="Bisseling T."/>
            <person name="Choisne N."/>
            <person name="Couloux A."/>
            <person name="Denny R."/>
            <person name="Deshpande S."/>
            <person name="Dai X."/>
            <person name="Doyle J.J."/>
            <person name="Dudez A.M."/>
            <person name="Farmer A.D."/>
            <person name="Fouteau S."/>
            <person name="Franken C."/>
            <person name="Gibelin C."/>
            <person name="Gish J."/>
            <person name="Goldstein S."/>
            <person name="Gonzalez A.J."/>
            <person name="Green P.J."/>
            <person name="Hallab A."/>
            <person name="Hartog M."/>
            <person name="Hua A."/>
            <person name="Humphray S.J."/>
            <person name="Jeong D.H."/>
            <person name="Jing Y."/>
            <person name="Jocker A."/>
            <person name="Kenton S.M."/>
            <person name="Kim D.J."/>
            <person name="Klee K."/>
            <person name="Lai H."/>
            <person name="Lang C."/>
            <person name="Lin S."/>
            <person name="Macmil S.L."/>
            <person name="Magdelenat G."/>
            <person name="Matthews L."/>
            <person name="McCorrison J."/>
            <person name="Monaghan E.L."/>
            <person name="Mun J.H."/>
            <person name="Najar F.Z."/>
            <person name="Nicholson C."/>
            <person name="Noirot C."/>
            <person name="O'Bleness M."/>
            <person name="Paule C.R."/>
            <person name="Poulain J."/>
            <person name="Prion F."/>
            <person name="Qin B."/>
            <person name="Qu C."/>
            <person name="Retzel E.F."/>
            <person name="Riddle C."/>
            <person name="Sallet E."/>
            <person name="Samain S."/>
            <person name="Samson N."/>
            <person name="Sanders I."/>
            <person name="Saurat O."/>
            <person name="Scarpelli C."/>
            <person name="Schiex T."/>
            <person name="Segurens B."/>
            <person name="Severin A.J."/>
            <person name="Sherrier D.J."/>
            <person name="Shi R."/>
            <person name="Sims S."/>
            <person name="Singer S.R."/>
            <person name="Sinharoy S."/>
            <person name="Sterck L."/>
            <person name="Viollet A."/>
            <person name="Wang B.B."/>
            <person name="Wang K."/>
            <person name="Wang M."/>
            <person name="Wang X."/>
            <person name="Warfsmann J."/>
            <person name="Weissenbach J."/>
            <person name="White D.D."/>
            <person name="White J.D."/>
            <person name="Wiley G.B."/>
            <person name="Wincker P."/>
            <person name="Xing Y."/>
            <person name="Yang L."/>
            <person name="Yao Z."/>
            <person name="Ying F."/>
            <person name="Zhai J."/>
            <person name="Zhou L."/>
            <person name="Zuber A."/>
            <person name="Denarie J."/>
            <person name="Dixon R.A."/>
            <person name="May G.D."/>
            <person name="Schwartz D.C."/>
            <person name="Rogers J."/>
            <person name="Quetier F."/>
            <person name="Town C.D."/>
            <person name="Roe B.A."/>
        </authorList>
    </citation>
    <scope>NUCLEOTIDE SEQUENCE [LARGE SCALE GENOMIC DNA]</scope>
    <source>
        <strain evidence="2">A17</strain>
        <strain evidence="3 4">cv. Jemalong A17</strain>
    </source>
</reference>
<dbReference type="AlphaFoldDB" id="A0A072TLC0"/>
<dbReference type="EMBL" id="CM001224">
    <property type="protein sequence ID" value="KEH18222.1"/>
    <property type="molecule type" value="Genomic_DNA"/>
</dbReference>
<dbReference type="EnsemblPlants" id="KEH18222">
    <property type="protein sequence ID" value="KEH18222"/>
    <property type="gene ID" value="MTR_8g014677"/>
</dbReference>
<name>A0A072TLC0_MEDTR</name>
<reference evidence="2 4" key="2">
    <citation type="journal article" date="2014" name="BMC Genomics">
        <title>An improved genome release (version Mt4.0) for the model legume Medicago truncatula.</title>
        <authorList>
            <person name="Tang H."/>
            <person name="Krishnakumar V."/>
            <person name="Bidwell S."/>
            <person name="Rosen B."/>
            <person name="Chan A."/>
            <person name="Zhou S."/>
            <person name="Gentzbittel L."/>
            <person name="Childs K.L."/>
            <person name="Yandell M."/>
            <person name="Gundlach H."/>
            <person name="Mayer K.F."/>
            <person name="Schwartz D.C."/>
            <person name="Town C.D."/>
        </authorList>
    </citation>
    <scope>GENOME REANNOTATION</scope>
    <source>
        <strain evidence="2">A17</strain>
        <strain evidence="3 4">cv. Jemalong A17</strain>
    </source>
</reference>
<gene>
    <name evidence="2" type="ordered locus">MTR_8g014677</name>
</gene>